<keyword evidence="3" id="KW-0547">Nucleotide-binding</keyword>
<dbReference type="AlphaFoldDB" id="A0A3E1NH38"/>
<gene>
    <name evidence="3" type="ORF">DXN05_14595</name>
</gene>
<dbReference type="OrthoDB" id="1090410at2"/>
<dbReference type="InterPro" id="IPR025662">
    <property type="entry name" value="Sigma_54_int_dom_ATP-bd_1"/>
</dbReference>
<keyword evidence="1" id="KW-0812">Transmembrane</keyword>
<keyword evidence="1" id="KW-0472">Membrane</keyword>
<dbReference type="InterPro" id="IPR027417">
    <property type="entry name" value="P-loop_NTPase"/>
</dbReference>
<evidence type="ECO:0000313" key="3">
    <source>
        <dbReference type="EMBL" id="RFM27259.1"/>
    </source>
</evidence>
<reference evidence="3 4" key="1">
    <citation type="submission" date="2018-08" db="EMBL/GenBank/DDBJ databases">
        <title>Chitinophagaceae sp. K23C18032701, a novel bacterium isolated from forest soil.</title>
        <authorList>
            <person name="Wang C."/>
        </authorList>
    </citation>
    <scope>NUCLEOTIDE SEQUENCE [LARGE SCALE GENOMIC DNA]</scope>
    <source>
        <strain evidence="3 4">K23C18032701</strain>
    </source>
</reference>
<sequence length="1039" mass="118715">MKQTTRKSPFKVLDPFDKNEREFFFGRDKEVDLLYDFVSKNRIVLLYGQSGTGKTSIIQCGLANEFDVTDWLPFFIRRRDDINASLEKCLNSYANAATRSNGHQTMPAPAPTPGEVQPAPEREEVMDLAVKVKQQVTRIVERMKQITRISLRPIYIIFDQFEEFLILATPEEKSVFIKTVQALLDLNSEIDCHFIIVMREEYFAWLDSFEKDIPGISDRRLRIEPMRPKEIQSVIVKSCDKFNITLENPEENTAQMVRALSKKGEVLLPYLQVYLDQLWKIDYERTYDQGYQGTEEYVPLEFTGDEIKEFGEIKDVLQRFLLDRKGRLEEELKKTHPDIAAGAFISSFLDSFVNDQGTKNPAAFTVEEGFYKFRKKSAKFLRETDPQLLKDTLDYFASSQILRNSGDTFELAHDVLARLIYQQRDAKIKKLTGIKFQIANYTKSRETIPYQSVKNWEKYVDGLDLKPEEKAFFASSKVAGQKQEYDDFLRSRKMQLSSNLVKASLLIIGLLIAGVIWAFRVANSYYAIDFISSIDTISNKLDAVRLARYVYDYKGYDKERRDKIEKKIVDLFATPAVQASFGIYQAQLNAAAKLLPAYEADISGDAGFVVIRNDSLNNGQGSADFSVFNTKQKTVVKTFKKIDYAYFINHGHTAVLALNDSSGLGLSAKLILYNCDTRHTDTIALNDGKHSNRLSCLYVKEFLSRNDWTDYDSYRIRYTASGNLVIPYRQYNRNGWREDRRVRLLGPDKKTVLLDTSSYSSISLSKRYKELIIANTKNGRINVGLFSESGKPEVSFNGSGFADFSQSDTIIYANTDTLVFLTRDLLPQVTMPFHAGIFYAYAADVPGGQTVLIRGYNDTIVAGSYHDGAFYQQTIYDEAIRGFNLKKQLLVTQPVITVAGTGNDSAVVCRNFSGQKINTFTSLYGIESMRYNDTGGDVLVMANKDARSGFQYLYLLSDSLKKKATFVLTPNDCYGFSNNGKNIYYVRDNMLAVFANERLINVDNFEEVNSWLSGRKDIYDPDSKAFKDLRKRYNLKFPW</sequence>
<comment type="caution">
    <text evidence="3">The sequence shown here is derived from an EMBL/GenBank/DDBJ whole genome shotgun (WGS) entry which is preliminary data.</text>
</comment>
<dbReference type="SUPFAM" id="SSF52540">
    <property type="entry name" value="P-loop containing nucleoside triphosphate hydrolases"/>
    <property type="match status" value="1"/>
</dbReference>
<dbReference type="Proteomes" id="UP000261284">
    <property type="component" value="Unassembled WGS sequence"/>
</dbReference>
<organism evidence="3 4">
    <name type="scientific">Deminuibacter soli</name>
    <dbReference type="NCBI Taxonomy" id="2291815"/>
    <lineage>
        <taxon>Bacteria</taxon>
        <taxon>Pseudomonadati</taxon>
        <taxon>Bacteroidota</taxon>
        <taxon>Chitinophagia</taxon>
        <taxon>Chitinophagales</taxon>
        <taxon>Chitinophagaceae</taxon>
        <taxon>Deminuibacter</taxon>
    </lineage>
</organism>
<dbReference type="Pfam" id="PF20703">
    <property type="entry name" value="nSTAND1"/>
    <property type="match status" value="1"/>
</dbReference>
<evidence type="ECO:0000259" key="2">
    <source>
        <dbReference type="Pfam" id="PF20703"/>
    </source>
</evidence>
<dbReference type="InterPro" id="IPR049052">
    <property type="entry name" value="nSTAND1"/>
</dbReference>
<evidence type="ECO:0000256" key="1">
    <source>
        <dbReference type="SAM" id="Phobius"/>
    </source>
</evidence>
<name>A0A3E1NH38_9BACT</name>
<keyword evidence="4" id="KW-1185">Reference proteome</keyword>
<dbReference type="GO" id="GO:0005524">
    <property type="term" value="F:ATP binding"/>
    <property type="evidence" value="ECO:0007669"/>
    <property type="project" value="UniProtKB-KW"/>
</dbReference>
<dbReference type="RefSeq" id="WP_116848016.1">
    <property type="nucleotide sequence ID" value="NZ_QTJU01000005.1"/>
</dbReference>
<feature type="domain" description="Novel STAND NTPase 1" evidence="2">
    <location>
        <begin position="9"/>
        <end position="291"/>
    </location>
</feature>
<evidence type="ECO:0000313" key="4">
    <source>
        <dbReference type="Proteomes" id="UP000261284"/>
    </source>
</evidence>
<accession>A0A3E1NH38</accession>
<keyword evidence="1" id="KW-1133">Transmembrane helix</keyword>
<protein>
    <submittedName>
        <fullName evidence="3">ATP-binding protein</fullName>
    </submittedName>
</protein>
<dbReference type="Gene3D" id="3.40.50.300">
    <property type="entry name" value="P-loop containing nucleotide triphosphate hydrolases"/>
    <property type="match status" value="1"/>
</dbReference>
<dbReference type="EMBL" id="QTJU01000005">
    <property type="protein sequence ID" value="RFM27259.1"/>
    <property type="molecule type" value="Genomic_DNA"/>
</dbReference>
<dbReference type="PROSITE" id="PS00675">
    <property type="entry name" value="SIGMA54_INTERACT_1"/>
    <property type="match status" value="1"/>
</dbReference>
<proteinExistence type="predicted"/>
<keyword evidence="3" id="KW-0067">ATP-binding</keyword>
<feature type="transmembrane region" description="Helical" evidence="1">
    <location>
        <begin position="500"/>
        <end position="519"/>
    </location>
</feature>